<evidence type="ECO:0000313" key="3">
    <source>
        <dbReference type="Proteomes" id="UP000546584"/>
    </source>
</evidence>
<feature type="chain" id="PRO_5042550687" evidence="1">
    <location>
        <begin position="23"/>
        <end position="207"/>
    </location>
</feature>
<proteinExistence type="predicted"/>
<feature type="signal peptide" evidence="1">
    <location>
        <begin position="1"/>
        <end position="22"/>
    </location>
</feature>
<reference evidence="2 3" key="1">
    <citation type="submission" date="2020-04" db="EMBL/GenBank/DDBJ databases">
        <title>Molecular characterization of pseudomonads from Agaricus bisporus reveal novel blotch 2 pathogens in Western Europe.</title>
        <authorList>
            <person name="Taparia T."/>
            <person name="Krijger M."/>
            <person name="Haynes E."/>
            <person name="Elpinstone J.G."/>
            <person name="Noble R."/>
            <person name="Van Der Wolf J."/>
        </authorList>
    </citation>
    <scope>NUCLEOTIDE SEQUENCE [LARGE SCALE GENOMIC DNA]</scope>
    <source>
        <strain evidence="2 3">IPO3753</strain>
    </source>
</reference>
<dbReference type="Pfam" id="PF06551">
    <property type="entry name" value="DUF1120"/>
    <property type="match status" value="1"/>
</dbReference>
<dbReference type="RefSeq" id="WP_177025476.1">
    <property type="nucleotide sequence ID" value="NZ_JACAQR010000005.1"/>
</dbReference>
<sequence length="207" mass="21754">MNKIFTSLTTALLLGNSATASAAATVDLTVKGRITPNACQLQLANGGAVDHGKLAAKDLNIEEITVLDQYRRQLSVRCEGPTLLALNTVDNQAGSALVPSLHGLGLVNGSEKLGYLAFSLADPVSESGPMRPIVSGNKGATWNTGTAVTHGLLTSVTHAENPRHTPVAITTLDAQLVFYTYIAPSNTLTLTEEVPLDGDVTLEMKYL</sequence>
<evidence type="ECO:0000313" key="2">
    <source>
        <dbReference type="EMBL" id="NWD40998.1"/>
    </source>
</evidence>
<name>A0AAJ3H0E5_9PSED</name>
<gene>
    <name evidence="2" type="ORF">HX826_03920</name>
</gene>
<dbReference type="InterPro" id="IPR010546">
    <property type="entry name" value="DUF1120"/>
</dbReference>
<dbReference type="EMBL" id="JACAQR010000005">
    <property type="protein sequence ID" value="NWD40998.1"/>
    <property type="molecule type" value="Genomic_DNA"/>
</dbReference>
<accession>A0AAJ3H0E5</accession>
<dbReference type="AlphaFoldDB" id="A0AAJ3H0E5"/>
<organism evidence="2 3">
    <name type="scientific">Pseudomonas yamanorum</name>
    <dbReference type="NCBI Taxonomy" id="515393"/>
    <lineage>
        <taxon>Bacteria</taxon>
        <taxon>Pseudomonadati</taxon>
        <taxon>Pseudomonadota</taxon>
        <taxon>Gammaproteobacteria</taxon>
        <taxon>Pseudomonadales</taxon>
        <taxon>Pseudomonadaceae</taxon>
        <taxon>Pseudomonas</taxon>
    </lineage>
</organism>
<dbReference type="Proteomes" id="UP000546584">
    <property type="component" value="Unassembled WGS sequence"/>
</dbReference>
<protein>
    <submittedName>
        <fullName evidence="2">DUF1120 domain-containing protein</fullName>
    </submittedName>
</protein>
<keyword evidence="1" id="KW-0732">Signal</keyword>
<evidence type="ECO:0000256" key="1">
    <source>
        <dbReference type="SAM" id="SignalP"/>
    </source>
</evidence>
<comment type="caution">
    <text evidence="2">The sequence shown here is derived from an EMBL/GenBank/DDBJ whole genome shotgun (WGS) entry which is preliminary data.</text>
</comment>